<dbReference type="InterPro" id="IPR001387">
    <property type="entry name" value="Cro/C1-type_HTH"/>
</dbReference>
<organism evidence="3 4">
    <name type="scientific">Selenomonas ruminantium</name>
    <dbReference type="NCBI Taxonomy" id="971"/>
    <lineage>
        <taxon>Bacteria</taxon>
        <taxon>Bacillati</taxon>
        <taxon>Bacillota</taxon>
        <taxon>Negativicutes</taxon>
        <taxon>Selenomonadales</taxon>
        <taxon>Selenomonadaceae</taxon>
        <taxon>Selenomonas</taxon>
    </lineage>
</organism>
<evidence type="ECO:0000313" key="3">
    <source>
        <dbReference type="EMBL" id="SFA76452.1"/>
    </source>
</evidence>
<evidence type="ECO:0000259" key="2">
    <source>
        <dbReference type="PROSITE" id="PS50943"/>
    </source>
</evidence>
<evidence type="ECO:0000256" key="1">
    <source>
        <dbReference type="ARBA" id="ARBA00023125"/>
    </source>
</evidence>
<name>A0A1I0VJG0_SELRU</name>
<dbReference type="Pfam" id="PF01381">
    <property type="entry name" value="HTH_3"/>
    <property type="match status" value="1"/>
</dbReference>
<reference evidence="3 4" key="1">
    <citation type="submission" date="2016-10" db="EMBL/GenBank/DDBJ databases">
        <authorList>
            <person name="de Groot N.N."/>
        </authorList>
    </citation>
    <scope>NUCLEOTIDE SEQUENCE [LARGE SCALE GENOMIC DNA]</scope>
    <source>
        <strain evidence="3 4">L14</strain>
    </source>
</reference>
<dbReference type="Proteomes" id="UP000183843">
    <property type="component" value="Unassembled WGS sequence"/>
</dbReference>
<dbReference type="SUPFAM" id="SSF47413">
    <property type="entry name" value="lambda repressor-like DNA-binding domains"/>
    <property type="match status" value="1"/>
</dbReference>
<dbReference type="AlphaFoldDB" id="A0A1I0VJG0"/>
<accession>A0A1I0VJG0</accession>
<proteinExistence type="predicted"/>
<gene>
    <name evidence="3" type="ORF">SAMN05216587_101673</name>
</gene>
<dbReference type="RefSeq" id="WP_177188173.1">
    <property type="nucleotide sequence ID" value="NZ_FOJX01000001.1"/>
</dbReference>
<dbReference type="CDD" id="cd00093">
    <property type="entry name" value="HTH_XRE"/>
    <property type="match status" value="1"/>
</dbReference>
<protein>
    <submittedName>
        <fullName evidence="3">Putative transcriptional regulator</fullName>
    </submittedName>
</protein>
<dbReference type="Gene3D" id="1.10.260.40">
    <property type="entry name" value="lambda repressor-like DNA-binding domains"/>
    <property type="match status" value="1"/>
</dbReference>
<sequence length="59" mass="6833">MSKIKELRLKRGITQEELAKKLGISRTSVVFWEQGKQEPRANKIKPLAKILRCKITDLL</sequence>
<dbReference type="SMART" id="SM00530">
    <property type="entry name" value="HTH_XRE"/>
    <property type="match status" value="1"/>
</dbReference>
<dbReference type="GO" id="GO:0003677">
    <property type="term" value="F:DNA binding"/>
    <property type="evidence" value="ECO:0007669"/>
    <property type="project" value="UniProtKB-KW"/>
</dbReference>
<dbReference type="PROSITE" id="PS50943">
    <property type="entry name" value="HTH_CROC1"/>
    <property type="match status" value="1"/>
</dbReference>
<dbReference type="EMBL" id="FOJX01000001">
    <property type="protein sequence ID" value="SFA76452.1"/>
    <property type="molecule type" value="Genomic_DNA"/>
</dbReference>
<dbReference type="InterPro" id="IPR010982">
    <property type="entry name" value="Lambda_DNA-bd_dom_sf"/>
</dbReference>
<keyword evidence="1" id="KW-0238">DNA-binding</keyword>
<dbReference type="PANTHER" id="PTHR46558:SF4">
    <property type="entry name" value="DNA-BIDING PHAGE PROTEIN"/>
    <property type="match status" value="1"/>
</dbReference>
<feature type="domain" description="HTH cro/C1-type" evidence="2">
    <location>
        <begin position="4"/>
        <end position="58"/>
    </location>
</feature>
<dbReference type="PANTHER" id="PTHR46558">
    <property type="entry name" value="TRACRIPTIONAL REGULATORY PROTEIN-RELATED-RELATED"/>
    <property type="match status" value="1"/>
</dbReference>
<evidence type="ECO:0000313" key="4">
    <source>
        <dbReference type="Proteomes" id="UP000183843"/>
    </source>
</evidence>